<evidence type="ECO:0000256" key="10">
    <source>
        <dbReference type="ARBA" id="ARBA00023204"/>
    </source>
</evidence>
<dbReference type="SUPFAM" id="SSF88723">
    <property type="entry name" value="PIN domain-like"/>
    <property type="match status" value="1"/>
</dbReference>
<dbReference type="InterPro" id="IPR006084">
    <property type="entry name" value="XPG/Rad2"/>
</dbReference>
<dbReference type="PROSITE" id="PS00842">
    <property type="entry name" value="XPG_2"/>
    <property type="match status" value="1"/>
</dbReference>
<keyword evidence="9" id="KW-0496">Mitochondrion</keyword>
<comment type="similarity">
    <text evidence="12">Belongs to the XPG/RAD2 endonuclease family. EXO1 subfamily.</text>
</comment>
<keyword evidence="12" id="KW-0267">Excision nuclease</keyword>
<dbReference type="CDD" id="cd09857">
    <property type="entry name" value="PIN_EXO1"/>
    <property type="match status" value="1"/>
</dbReference>
<name>A0A1V9ZKG0_ACHHY</name>
<feature type="domain" description="XPG-I" evidence="14">
    <location>
        <begin position="148"/>
        <end position="224"/>
    </location>
</feature>
<dbReference type="PROSITE" id="PS00841">
    <property type="entry name" value="XPG_1"/>
    <property type="match status" value="1"/>
</dbReference>
<keyword evidence="8 12" id="KW-0238">DNA-binding</keyword>
<dbReference type="GO" id="GO:0003677">
    <property type="term" value="F:DNA binding"/>
    <property type="evidence" value="ECO:0007669"/>
    <property type="project" value="UniProtKB-UniRule"/>
</dbReference>
<comment type="function">
    <text evidence="12">5'-&gt;3' double-stranded DNA exonuclease which may also possess a cryptic 3'-&gt;5' double-stranded DNA exonuclease activity. Functions in DNA mismatch repair.</text>
</comment>
<keyword evidence="10 12" id="KW-0234">DNA repair</keyword>
<evidence type="ECO:0000256" key="6">
    <source>
        <dbReference type="ARBA" id="ARBA00022801"/>
    </source>
</evidence>
<keyword evidence="12" id="KW-0460">Magnesium</keyword>
<accession>A0A1V9ZKG0</accession>
<evidence type="ECO:0000256" key="8">
    <source>
        <dbReference type="ARBA" id="ARBA00023125"/>
    </source>
</evidence>
<dbReference type="Gene3D" id="3.40.50.1010">
    <property type="entry name" value="5'-nuclease"/>
    <property type="match status" value="1"/>
</dbReference>
<keyword evidence="2" id="KW-0597">Phosphoprotein</keyword>
<dbReference type="InterPro" id="IPR036279">
    <property type="entry name" value="5-3_exonuclease_C_sf"/>
</dbReference>
<gene>
    <name evidence="16" type="ORF">ACHHYP_08920</name>
</gene>
<evidence type="ECO:0000256" key="5">
    <source>
        <dbReference type="ARBA" id="ARBA00022763"/>
    </source>
</evidence>
<keyword evidence="6 12" id="KW-0378">Hydrolase</keyword>
<feature type="domain" description="XPG N-terminal" evidence="15">
    <location>
        <begin position="1"/>
        <end position="99"/>
    </location>
</feature>
<keyword evidence="5 12" id="KW-0227">DNA damage</keyword>
<evidence type="ECO:0000313" key="17">
    <source>
        <dbReference type="Proteomes" id="UP000243579"/>
    </source>
</evidence>
<evidence type="ECO:0000256" key="1">
    <source>
        <dbReference type="ARBA" id="ARBA00004123"/>
    </source>
</evidence>
<evidence type="ECO:0000256" key="9">
    <source>
        <dbReference type="ARBA" id="ARBA00023128"/>
    </source>
</evidence>
<dbReference type="Pfam" id="PF00752">
    <property type="entry name" value="XPG_N"/>
    <property type="match status" value="1"/>
</dbReference>
<keyword evidence="4" id="KW-0255">Endonuclease</keyword>
<proteinExistence type="inferred from homology"/>
<organism evidence="16 17">
    <name type="scientific">Achlya hypogyna</name>
    <name type="common">Oomycete</name>
    <name type="synonym">Protoachlya hypogyna</name>
    <dbReference type="NCBI Taxonomy" id="1202772"/>
    <lineage>
        <taxon>Eukaryota</taxon>
        <taxon>Sar</taxon>
        <taxon>Stramenopiles</taxon>
        <taxon>Oomycota</taxon>
        <taxon>Saprolegniomycetes</taxon>
        <taxon>Saprolegniales</taxon>
        <taxon>Achlyaceae</taxon>
        <taxon>Achlya</taxon>
    </lineage>
</organism>
<dbReference type="InterPro" id="IPR044752">
    <property type="entry name" value="PIN-like_EXO1"/>
</dbReference>
<dbReference type="GO" id="GO:0005634">
    <property type="term" value="C:nucleus"/>
    <property type="evidence" value="ECO:0007669"/>
    <property type="project" value="UniProtKB-SubCell"/>
</dbReference>
<dbReference type="InterPro" id="IPR006086">
    <property type="entry name" value="XPG-I_dom"/>
</dbReference>
<evidence type="ECO:0000256" key="4">
    <source>
        <dbReference type="ARBA" id="ARBA00022759"/>
    </source>
</evidence>
<keyword evidence="3 12" id="KW-0540">Nuclease</keyword>
<keyword evidence="7 12" id="KW-0269">Exonuclease</keyword>
<dbReference type="CDD" id="cd09901">
    <property type="entry name" value="H3TH_FEN1-like"/>
    <property type="match status" value="1"/>
</dbReference>
<dbReference type="InterPro" id="IPR029060">
    <property type="entry name" value="PIN-like_dom_sf"/>
</dbReference>
<evidence type="ECO:0000259" key="15">
    <source>
        <dbReference type="SMART" id="SM00485"/>
    </source>
</evidence>
<dbReference type="STRING" id="1202772.A0A1V9ZKG0"/>
<sequence>MGVDGLLGAVKDAFQEAHVRDFLGQTVVVDALSWLHKACYGCAWDLAMGNATETYVLYVVRRAKLLRDIGITPILVFDGQKIPLKSGTHDKRQSAKEDNRQMAMRNLQEARGLQGQNRKDMMAKTMQGFQRSIKITSSILQSVHNALRDASIDFVIAPFEADAQMVYLCKTKKASAIITEDSDILVYCAAANVAAPVLFKLDDTGACKVLSKDILHTQGKHSGNAFLRKVSVFLAGDQEATRMFVQACILAGCDFLESLPRIGIVTAFQHIFGHRGAAGAVRVPRVLSKLKFEGVAVPSDYHDRFCKAEALFYHHYVFDPDAQRCVFLVGPSDAEVVGDIYSRVTESLATTPFLGALRSNDEMLDIYRGRRPARDKGDSSSQGSSEWSSQTMSQPSQPTPASQSPGRPQSGMAPSFQSPPPRTAGRRRFGADVSASPEEAQPAVASRPVFQRQKINCEEVRATSMENIFSVYAAPPNTKRRLDDAIAAASSDEDEKKAKRDRGPRRRCMLP</sequence>
<reference evidence="16 17" key="1">
    <citation type="journal article" date="2014" name="Genome Biol. Evol.">
        <title>The secreted proteins of Achlya hypogyna and Thraustotheca clavata identify the ancestral oomycete secretome and reveal gene acquisitions by horizontal gene transfer.</title>
        <authorList>
            <person name="Misner I."/>
            <person name="Blouin N."/>
            <person name="Leonard G."/>
            <person name="Richards T.A."/>
            <person name="Lane C.E."/>
        </authorList>
    </citation>
    <scope>NUCLEOTIDE SEQUENCE [LARGE SCALE GENOMIC DNA]</scope>
    <source>
        <strain evidence="16 17">ATCC 48635</strain>
    </source>
</reference>
<comment type="subcellular location">
    <subcellularLocation>
        <location evidence="1 12">Nucleus</location>
    </subcellularLocation>
</comment>
<dbReference type="GO" id="GO:0006281">
    <property type="term" value="P:DNA repair"/>
    <property type="evidence" value="ECO:0007669"/>
    <property type="project" value="UniProtKB-UniRule"/>
</dbReference>
<evidence type="ECO:0000256" key="2">
    <source>
        <dbReference type="ARBA" id="ARBA00022553"/>
    </source>
</evidence>
<comment type="cofactor">
    <cofactor evidence="12">
        <name>Mg(2+)</name>
        <dbReference type="ChEBI" id="CHEBI:18420"/>
    </cofactor>
    <text evidence="12">Binds 2 magnesium ions per subunit. They probably participate in the reaction catalyzed by the enzyme. May bind an additional third magnesium ion after substrate binding.</text>
</comment>
<dbReference type="SUPFAM" id="SSF47807">
    <property type="entry name" value="5' to 3' exonuclease, C-terminal subdomain"/>
    <property type="match status" value="1"/>
</dbReference>
<dbReference type="FunFam" id="3.40.50.1010:FF:000111">
    <property type="entry name" value="Exonuclease 1"/>
    <property type="match status" value="1"/>
</dbReference>
<feature type="region of interest" description="Disordered" evidence="13">
    <location>
        <begin position="486"/>
        <end position="511"/>
    </location>
</feature>
<evidence type="ECO:0000256" key="11">
    <source>
        <dbReference type="ARBA" id="ARBA00023242"/>
    </source>
</evidence>
<comment type="caution">
    <text evidence="16">The sequence shown here is derived from an EMBL/GenBank/DDBJ whole genome shotgun (WGS) entry which is preliminary data.</text>
</comment>
<dbReference type="OrthoDB" id="26491at2759"/>
<feature type="compositionally biased region" description="Basic residues" evidence="13">
    <location>
        <begin position="499"/>
        <end position="511"/>
    </location>
</feature>
<feature type="compositionally biased region" description="Low complexity" evidence="13">
    <location>
        <begin position="379"/>
        <end position="405"/>
    </location>
</feature>
<dbReference type="InterPro" id="IPR019974">
    <property type="entry name" value="XPG_CS"/>
</dbReference>
<keyword evidence="12" id="KW-0479">Metal-binding</keyword>
<dbReference type="SMART" id="SM00484">
    <property type="entry name" value="XPGI"/>
    <property type="match status" value="1"/>
</dbReference>
<dbReference type="PANTHER" id="PTHR11081">
    <property type="entry name" value="FLAP ENDONUCLEASE FAMILY MEMBER"/>
    <property type="match status" value="1"/>
</dbReference>
<evidence type="ECO:0000256" key="13">
    <source>
        <dbReference type="SAM" id="MobiDB-lite"/>
    </source>
</evidence>
<evidence type="ECO:0000256" key="7">
    <source>
        <dbReference type="ARBA" id="ARBA00022839"/>
    </source>
</evidence>
<dbReference type="SMART" id="SM00485">
    <property type="entry name" value="XPGN"/>
    <property type="match status" value="1"/>
</dbReference>
<dbReference type="EMBL" id="JNBR01000088">
    <property type="protein sequence ID" value="OQR98280.1"/>
    <property type="molecule type" value="Genomic_DNA"/>
</dbReference>
<protein>
    <recommendedName>
        <fullName evidence="12">Exonuclease 1</fullName>
        <ecNumber evidence="12">3.1.-.-</ecNumber>
    </recommendedName>
</protein>
<dbReference type="InterPro" id="IPR006085">
    <property type="entry name" value="XPG_DNA_repair_N"/>
</dbReference>
<dbReference type="PANTHER" id="PTHR11081:SF8">
    <property type="entry name" value="EXONUCLEASE 1"/>
    <property type="match status" value="1"/>
</dbReference>
<evidence type="ECO:0000313" key="16">
    <source>
        <dbReference type="EMBL" id="OQR98280.1"/>
    </source>
</evidence>
<dbReference type="Proteomes" id="UP000243579">
    <property type="component" value="Unassembled WGS sequence"/>
</dbReference>
<dbReference type="EC" id="3.1.-.-" evidence="12"/>
<feature type="region of interest" description="Disordered" evidence="13">
    <location>
        <begin position="370"/>
        <end position="450"/>
    </location>
</feature>
<evidence type="ECO:0000256" key="3">
    <source>
        <dbReference type="ARBA" id="ARBA00022722"/>
    </source>
</evidence>
<dbReference type="Gene3D" id="1.10.150.20">
    <property type="entry name" value="5' to 3' exonuclease, C-terminal subdomain"/>
    <property type="match status" value="1"/>
</dbReference>
<keyword evidence="17" id="KW-1185">Reference proteome</keyword>
<keyword evidence="12" id="KW-0228">DNA excision</keyword>
<dbReference type="GO" id="GO:0035312">
    <property type="term" value="F:5'-3' DNA exonuclease activity"/>
    <property type="evidence" value="ECO:0007669"/>
    <property type="project" value="UniProtKB-UniRule"/>
</dbReference>
<evidence type="ECO:0000259" key="14">
    <source>
        <dbReference type="SMART" id="SM00484"/>
    </source>
</evidence>
<keyword evidence="11 12" id="KW-0539">Nucleus</keyword>
<dbReference type="GO" id="GO:0046872">
    <property type="term" value="F:metal ion binding"/>
    <property type="evidence" value="ECO:0007669"/>
    <property type="project" value="UniProtKB-UniRule"/>
</dbReference>
<evidence type="ECO:0000256" key="12">
    <source>
        <dbReference type="RuleBase" id="RU910737"/>
    </source>
</evidence>
<dbReference type="PRINTS" id="PR00853">
    <property type="entry name" value="XPGRADSUPER"/>
</dbReference>
<dbReference type="AlphaFoldDB" id="A0A1V9ZKG0"/>
<dbReference type="GO" id="GO:0017108">
    <property type="term" value="F:5'-flap endonuclease activity"/>
    <property type="evidence" value="ECO:0007669"/>
    <property type="project" value="TreeGrafter"/>
</dbReference>
<dbReference type="Pfam" id="PF00867">
    <property type="entry name" value="XPG_I"/>
    <property type="match status" value="1"/>
</dbReference>